<organism evidence="1 2">
    <name type="scientific">Cylindrobasidium torrendii FP15055 ss-10</name>
    <dbReference type="NCBI Taxonomy" id="1314674"/>
    <lineage>
        <taxon>Eukaryota</taxon>
        <taxon>Fungi</taxon>
        <taxon>Dikarya</taxon>
        <taxon>Basidiomycota</taxon>
        <taxon>Agaricomycotina</taxon>
        <taxon>Agaricomycetes</taxon>
        <taxon>Agaricomycetidae</taxon>
        <taxon>Agaricales</taxon>
        <taxon>Marasmiineae</taxon>
        <taxon>Physalacriaceae</taxon>
        <taxon>Cylindrobasidium</taxon>
    </lineage>
</organism>
<dbReference type="Proteomes" id="UP000054007">
    <property type="component" value="Unassembled WGS sequence"/>
</dbReference>
<reference evidence="1 2" key="1">
    <citation type="journal article" date="2015" name="Fungal Genet. Biol.">
        <title>Evolution of novel wood decay mechanisms in Agaricales revealed by the genome sequences of Fistulina hepatica and Cylindrobasidium torrendii.</title>
        <authorList>
            <person name="Floudas D."/>
            <person name="Held B.W."/>
            <person name="Riley R."/>
            <person name="Nagy L.G."/>
            <person name="Koehler G."/>
            <person name="Ransdell A.S."/>
            <person name="Younus H."/>
            <person name="Chow J."/>
            <person name="Chiniquy J."/>
            <person name="Lipzen A."/>
            <person name="Tritt A."/>
            <person name="Sun H."/>
            <person name="Haridas S."/>
            <person name="LaButti K."/>
            <person name="Ohm R.A."/>
            <person name="Kues U."/>
            <person name="Blanchette R.A."/>
            <person name="Grigoriev I.V."/>
            <person name="Minto R.E."/>
            <person name="Hibbett D.S."/>
        </authorList>
    </citation>
    <scope>NUCLEOTIDE SEQUENCE [LARGE SCALE GENOMIC DNA]</scope>
    <source>
        <strain evidence="1 2">FP15055 ss-10</strain>
    </source>
</reference>
<sequence>MAILHRSQDISTHPKFHKKLFHHKLLMLEDPWMPIFEYSTGLHFNEFNEATDCSENHIPLQRHMADPIKELHFAFIPTKSVLEDMYELFERNNIAAPNCRVPFYTVQSLENCHCDRTHLPLPSTSSLHHHCPPLRHHLPSTRIHLRKAVFDQDPNGAPSCGGHPEESVYMVVVHPSAG</sequence>
<evidence type="ECO:0000313" key="2">
    <source>
        <dbReference type="Proteomes" id="UP000054007"/>
    </source>
</evidence>
<protein>
    <submittedName>
        <fullName evidence="1">Uncharacterized protein</fullName>
    </submittedName>
</protein>
<accession>A0A0D7AX99</accession>
<name>A0A0D7AX99_9AGAR</name>
<proteinExistence type="predicted"/>
<gene>
    <name evidence="1" type="ORF">CYLTODRAFT_458515</name>
</gene>
<dbReference type="EMBL" id="KN880730">
    <property type="protein sequence ID" value="KIY62998.1"/>
    <property type="molecule type" value="Genomic_DNA"/>
</dbReference>
<keyword evidence="2" id="KW-1185">Reference proteome</keyword>
<evidence type="ECO:0000313" key="1">
    <source>
        <dbReference type="EMBL" id="KIY62998.1"/>
    </source>
</evidence>
<dbReference type="AlphaFoldDB" id="A0A0D7AX99"/>